<dbReference type="Pfam" id="PF17170">
    <property type="entry name" value="DUF5128"/>
    <property type="match status" value="1"/>
</dbReference>
<protein>
    <submittedName>
        <fullName evidence="1">6-bladed beta-propeller</fullName>
    </submittedName>
</protein>
<accession>A0A642KZ55</accession>
<proteinExistence type="predicted"/>
<evidence type="ECO:0000313" key="1">
    <source>
        <dbReference type="EMBL" id="KAA5204040.1"/>
    </source>
</evidence>
<organism evidence="1 2">
    <name type="scientific">Bacteroides fragilis</name>
    <dbReference type="NCBI Taxonomy" id="817"/>
    <lineage>
        <taxon>Bacteria</taxon>
        <taxon>Pseudomonadati</taxon>
        <taxon>Bacteroidota</taxon>
        <taxon>Bacteroidia</taxon>
        <taxon>Bacteroidales</taxon>
        <taxon>Bacteroidaceae</taxon>
        <taxon>Bacteroides</taxon>
    </lineage>
</organism>
<dbReference type="Proteomes" id="UP000429838">
    <property type="component" value="Unassembled WGS sequence"/>
</dbReference>
<dbReference type="AlphaFoldDB" id="A0A642KZ55"/>
<evidence type="ECO:0000313" key="2">
    <source>
        <dbReference type="Proteomes" id="UP000429838"/>
    </source>
</evidence>
<feature type="non-terminal residue" evidence="1">
    <location>
        <position position="1"/>
    </location>
</feature>
<reference evidence="1 2" key="1">
    <citation type="journal article" date="2019" name="Nat. Med.">
        <title>A library of human gut bacterial isolates paired with longitudinal multiomics data enables mechanistic microbiome research.</title>
        <authorList>
            <person name="Poyet M."/>
            <person name="Groussin M."/>
            <person name="Gibbons S.M."/>
            <person name="Avila-Pacheco J."/>
            <person name="Jiang X."/>
            <person name="Kearney S.M."/>
            <person name="Perrotta A.R."/>
            <person name="Berdy B."/>
            <person name="Zhao S."/>
            <person name="Lieberman T.D."/>
            <person name="Swanson P.K."/>
            <person name="Smith M."/>
            <person name="Roesemann S."/>
            <person name="Alexander J.E."/>
            <person name="Rich S.A."/>
            <person name="Livny J."/>
            <person name="Vlamakis H."/>
            <person name="Clish C."/>
            <person name="Bullock K."/>
            <person name="Deik A."/>
            <person name="Scott J."/>
            <person name="Pierce K.A."/>
            <person name="Xavier R.J."/>
            <person name="Alm E.J."/>
        </authorList>
    </citation>
    <scope>NUCLEOTIDE SEQUENCE [LARGE SCALE GENOMIC DNA]</scope>
    <source>
        <strain evidence="1 2">BIOML-A1</strain>
    </source>
</reference>
<gene>
    <name evidence="1" type="ORF">F2Z25_22880</name>
</gene>
<dbReference type="EMBL" id="VWAQ01000031">
    <property type="protein sequence ID" value="KAA5204040.1"/>
    <property type="molecule type" value="Genomic_DNA"/>
</dbReference>
<sequence>IKEKENAVYMLSPFGSLYVYSLDGKFIKEIKLPTRANYQLIEELESKYFVTWTLPASENDNCISVISKESSKNVKEFWHVPPVLTTLNSKPFYNYEHKIYFSNPYQNEVYEVRTDSLRVAYRWDFGKDNLDLKEYGFTLLEDKKVEEYKLMLQYLRDSTVPYFLCDQYQNDKFYYIMLVFGLKHSKNLFYRKEDGKSFFFEKTTEGIHFEPLAFNEDFLTCIVFNEDFPNYEKVLPPEEYKKLEERLEDDNPCLIKFYFK</sequence>
<comment type="caution">
    <text evidence="1">The sequence shown here is derived from an EMBL/GenBank/DDBJ whole genome shotgun (WGS) entry which is preliminary data.</text>
</comment>
<name>A0A642KZ55_BACFG</name>